<organism evidence="2 3">
    <name type="scientific">Sphingomonas cavernae</name>
    <dbReference type="NCBI Taxonomy" id="2320861"/>
    <lineage>
        <taxon>Bacteria</taxon>
        <taxon>Pseudomonadati</taxon>
        <taxon>Pseudomonadota</taxon>
        <taxon>Alphaproteobacteria</taxon>
        <taxon>Sphingomonadales</taxon>
        <taxon>Sphingomonadaceae</taxon>
        <taxon>Sphingomonas</taxon>
    </lineage>
</organism>
<gene>
    <name evidence="2" type="ORF">D3876_18195</name>
</gene>
<dbReference type="PANTHER" id="PTHR40254">
    <property type="entry name" value="BLR0577 PROTEIN"/>
    <property type="match status" value="1"/>
</dbReference>
<accession>A0A418W6Y9</accession>
<evidence type="ECO:0000259" key="1">
    <source>
        <dbReference type="Pfam" id="PF13454"/>
    </source>
</evidence>
<dbReference type="Pfam" id="PF13454">
    <property type="entry name" value="NAD_binding_9"/>
    <property type="match status" value="1"/>
</dbReference>
<dbReference type="AlphaFoldDB" id="A0A418W6Y9"/>
<keyword evidence="3" id="KW-1185">Reference proteome</keyword>
<dbReference type="SUPFAM" id="SSF51905">
    <property type="entry name" value="FAD/NAD(P)-binding domain"/>
    <property type="match status" value="2"/>
</dbReference>
<reference evidence="2 3" key="1">
    <citation type="submission" date="2018-09" db="EMBL/GenBank/DDBJ databases">
        <authorList>
            <person name="Zhu H."/>
        </authorList>
    </citation>
    <scope>NUCLEOTIDE SEQUENCE [LARGE SCALE GENOMIC DNA]</scope>
    <source>
        <strain evidence="2 3">K2R01-6</strain>
    </source>
</reference>
<dbReference type="Gene3D" id="3.50.50.60">
    <property type="entry name" value="FAD/NAD(P)-binding domain"/>
    <property type="match status" value="1"/>
</dbReference>
<dbReference type="EMBL" id="QYUM01000004">
    <property type="protein sequence ID" value="RJF85806.1"/>
    <property type="molecule type" value="Genomic_DNA"/>
</dbReference>
<dbReference type="Proteomes" id="UP000286100">
    <property type="component" value="Unassembled WGS sequence"/>
</dbReference>
<evidence type="ECO:0000313" key="3">
    <source>
        <dbReference type="Proteomes" id="UP000286100"/>
    </source>
</evidence>
<dbReference type="InterPro" id="IPR052189">
    <property type="entry name" value="L-asp_N-monooxygenase_NS-form"/>
</dbReference>
<dbReference type="InterPro" id="IPR036188">
    <property type="entry name" value="FAD/NAD-bd_sf"/>
</dbReference>
<proteinExistence type="predicted"/>
<comment type="caution">
    <text evidence="2">The sequence shown here is derived from an EMBL/GenBank/DDBJ whole genome shotgun (WGS) entry which is preliminary data.</text>
</comment>
<dbReference type="PANTHER" id="PTHR40254:SF1">
    <property type="entry name" value="BLR0577 PROTEIN"/>
    <property type="match status" value="1"/>
</dbReference>
<evidence type="ECO:0000313" key="2">
    <source>
        <dbReference type="EMBL" id="RJF85806.1"/>
    </source>
</evidence>
<sequence length="471" mass="51183">MLADTQYRERPAVPLPASPSACETVAIIGGGFSGALQAINLLRHEGPRAILIERRGEQLARGVAYSAAHPSHLLNVRAGSMSAFPDDPDHFVRWLAREGGGTAGSFVPRNLYGRYLAGLLDAARRASGNRLTVVSGEAVDVVPDQGRVTVTLADGSSLDADAAVLALGNLPPHPPANLDPARLPSGCYAADPWAEDIVEGLGDDDEVLLLGSGLTAIDAALLLDAQGFRGRILALSRRGLCPRSHHDAQPVISPLSDRPPAVLSELLRFVRAGAEAHGWRDAIDALRPMTQMMWSAAPDEIRRRFLRHLRPWWDVHRHRLAPEVASRIAAMQAAGRLRFAAGKIVRADSAKRFAEIVWRPRGEDTVVSRHFRRVVNCTGPQGDLLRTDQRLLRALRTSGHIRPDALRLGLDIDEQSRVIAANGSAWDTLYAIGPMTRGGLWEIIAVPDLRRQTWSLARRLANAHWVGGEGL</sequence>
<protein>
    <submittedName>
        <fullName evidence="2">FAD-dependent oxidoreductase</fullName>
    </submittedName>
</protein>
<dbReference type="InterPro" id="IPR038732">
    <property type="entry name" value="HpyO/CreE_NAD-binding"/>
</dbReference>
<dbReference type="OrthoDB" id="101972at2"/>
<name>A0A418W6Y9_9SPHN</name>
<dbReference type="RefSeq" id="WP_119764911.1">
    <property type="nucleotide sequence ID" value="NZ_QYUM01000004.1"/>
</dbReference>
<feature type="domain" description="FAD-dependent urate hydroxylase HpyO/Asp monooxygenase CreE-like FAD/NAD(P)-binding" evidence="1">
    <location>
        <begin position="26"/>
        <end position="169"/>
    </location>
</feature>